<keyword evidence="5 7" id="KW-1133">Transmembrane helix</keyword>
<evidence type="ECO:0000256" key="7">
    <source>
        <dbReference type="SAM" id="Phobius"/>
    </source>
</evidence>
<evidence type="ECO:0000256" key="5">
    <source>
        <dbReference type="ARBA" id="ARBA00022989"/>
    </source>
</evidence>
<dbReference type="EMBL" id="FXUO01000007">
    <property type="protein sequence ID" value="SMP95597.1"/>
    <property type="molecule type" value="Genomic_DNA"/>
</dbReference>
<keyword evidence="3" id="KW-1003">Cell membrane</keyword>
<feature type="transmembrane region" description="Helical" evidence="7">
    <location>
        <begin position="15"/>
        <end position="34"/>
    </location>
</feature>
<protein>
    <recommendedName>
        <fullName evidence="8">YetF C-terminal domain-containing protein</fullName>
    </recommendedName>
</protein>
<keyword evidence="4 7" id="KW-0812">Transmembrane</keyword>
<name>A0ABY1R4T5_9FLAO</name>
<dbReference type="Gene3D" id="3.30.240.20">
    <property type="entry name" value="bsu07140 like domains"/>
    <property type="match status" value="1"/>
</dbReference>
<proteinExistence type="inferred from homology"/>
<evidence type="ECO:0000313" key="10">
    <source>
        <dbReference type="Proteomes" id="UP001158050"/>
    </source>
</evidence>
<dbReference type="InterPro" id="IPR023090">
    <property type="entry name" value="UPF0702_alpha/beta_dom_sf"/>
</dbReference>
<evidence type="ECO:0000313" key="9">
    <source>
        <dbReference type="EMBL" id="SMP95597.1"/>
    </source>
</evidence>
<evidence type="ECO:0000259" key="8">
    <source>
        <dbReference type="Pfam" id="PF04239"/>
    </source>
</evidence>
<reference evidence="9 10" key="1">
    <citation type="submission" date="2017-05" db="EMBL/GenBank/DDBJ databases">
        <authorList>
            <person name="Varghese N."/>
            <person name="Submissions S."/>
        </authorList>
    </citation>
    <scope>NUCLEOTIDE SEQUENCE [LARGE SCALE GENOMIC DNA]</scope>
    <source>
        <strain evidence="9 10">DSM 18015</strain>
    </source>
</reference>
<keyword evidence="10" id="KW-1185">Reference proteome</keyword>
<dbReference type="PANTHER" id="PTHR34582">
    <property type="entry name" value="UPF0702 TRANSMEMBRANE PROTEIN YCAP"/>
    <property type="match status" value="1"/>
</dbReference>
<evidence type="ECO:0000256" key="4">
    <source>
        <dbReference type="ARBA" id="ARBA00022692"/>
    </source>
</evidence>
<feature type="domain" description="YetF C-terminal" evidence="8">
    <location>
        <begin position="99"/>
        <end position="161"/>
    </location>
</feature>
<accession>A0ABY1R4T5</accession>
<dbReference type="Pfam" id="PF04239">
    <property type="entry name" value="DUF421"/>
    <property type="match status" value="1"/>
</dbReference>
<comment type="subcellular location">
    <subcellularLocation>
        <location evidence="1">Cell membrane</location>
        <topology evidence="1">Multi-pass membrane protein</topology>
    </subcellularLocation>
</comment>
<dbReference type="Proteomes" id="UP001158050">
    <property type="component" value="Unassembled WGS sequence"/>
</dbReference>
<gene>
    <name evidence="9" type="ORF">SAMN05421679_107168</name>
</gene>
<dbReference type="PANTHER" id="PTHR34582:SF6">
    <property type="entry name" value="UPF0702 TRANSMEMBRANE PROTEIN YCAP"/>
    <property type="match status" value="1"/>
</dbReference>
<evidence type="ECO:0000256" key="3">
    <source>
        <dbReference type="ARBA" id="ARBA00022475"/>
    </source>
</evidence>
<sequence length="162" mass="18076">MEILDDIWGKGNTLTSLQMGCRAIVIFIIALLLIRLSGRRSFGMKTASDNIIVILLGAILSRAVVGASPFLPIVTASFIIAFSHRLLSYIKVIIKDSGKWIDGKKILLYDEGEFLLKNMHRALVSYEDILQAIRLSAGNEDFSQISKIYMEQNGEMSIIKKI</sequence>
<comment type="caution">
    <text evidence="9">The sequence shown here is derived from an EMBL/GenBank/DDBJ whole genome shotgun (WGS) entry which is preliminary data.</text>
</comment>
<keyword evidence="6 7" id="KW-0472">Membrane</keyword>
<organism evidence="9 10">
    <name type="scientific">Epilithonimonas pallida</name>
    <dbReference type="NCBI Taxonomy" id="373671"/>
    <lineage>
        <taxon>Bacteria</taxon>
        <taxon>Pseudomonadati</taxon>
        <taxon>Bacteroidota</taxon>
        <taxon>Flavobacteriia</taxon>
        <taxon>Flavobacteriales</taxon>
        <taxon>Weeksellaceae</taxon>
        <taxon>Chryseobacterium group</taxon>
        <taxon>Epilithonimonas</taxon>
    </lineage>
</organism>
<evidence type="ECO:0000256" key="1">
    <source>
        <dbReference type="ARBA" id="ARBA00004651"/>
    </source>
</evidence>
<evidence type="ECO:0000256" key="2">
    <source>
        <dbReference type="ARBA" id="ARBA00006448"/>
    </source>
</evidence>
<evidence type="ECO:0000256" key="6">
    <source>
        <dbReference type="ARBA" id="ARBA00023136"/>
    </source>
</evidence>
<dbReference type="RefSeq" id="WP_283417569.1">
    <property type="nucleotide sequence ID" value="NZ_FXUO01000007.1"/>
</dbReference>
<dbReference type="InterPro" id="IPR007353">
    <property type="entry name" value="DUF421"/>
</dbReference>
<comment type="similarity">
    <text evidence="2">Belongs to the UPF0702 family.</text>
</comment>